<accession>A0A6C0LG63</accession>
<evidence type="ECO:0000256" key="3">
    <source>
        <dbReference type="SAM" id="MobiDB-lite"/>
    </source>
</evidence>
<evidence type="ECO:0008006" key="5">
    <source>
        <dbReference type="Google" id="ProtNLM"/>
    </source>
</evidence>
<dbReference type="AlphaFoldDB" id="A0A6C0LG63"/>
<evidence type="ECO:0000256" key="1">
    <source>
        <dbReference type="ARBA" id="ARBA00022747"/>
    </source>
</evidence>
<dbReference type="EMBL" id="MN740489">
    <property type="protein sequence ID" value="QHU29410.1"/>
    <property type="molecule type" value="Genomic_DNA"/>
</dbReference>
<name>A0A6C0LG63_9ZZZZ</name>
<keyword evidence="1" id="KW-0680">Restriction system</keyword>
<reference evidence="4" key="1">
    <citation type="journal article" date="2020" name="Nature">
        <title>Giant virus diversity and host interactions through global metagenomics.</title>
        <authorList>
            <person name="Schulz F."/>
            <person name="Roux S."/>
            <person name="Paez-Espino D."/>
            <person name="Jungbluth S."/>
            <person name="Walsh D.A."/>
            <person name="Denef V.J."/>
            <person name="McMahon K.D."/>
            <person name="Konstantinidis K.T."/>
            <person name="Eloe-Fadrosh E.A."/>
            <person name="Kyrpides N.C."/>
            <person name="Woyke T."/>
        </authorList>
    </citation>
    <scope>NUCLEOTIDE SEQUENCE</scope>
    <source>
        <strain evidence="4">GVMAG-M-3300027804-48</strain>
    </source>
</reference>
<evidence type="ECO:0000256" key="2">
    <source>
        <dbReference type="ARBA" id="ARBA00023125"/>
    </source>
</evidence>
<dbReference type="GO" id="GO:0009307">
    <property type="term" value="P:DNA restriction-modification system"/>
    <property type="evidence" value="ECO:0007669"/>
    <property type="project" value="UniProtKB-KW"/>
</dbReference>
<keyword evidence="2" id="KW-0238">DNA-binding</keyword>
<proteinExistence type="predicted"/>
<organism evidence="4">
    <name type="scientific">viral metagenome</name>
    <dbReference type="NCBI Taxonomy" id="1070528"/>
    <lineage>
        <taxon>unclassified sequences</taxon>
        <taxon>metagenomes</taxon>
        <taxon>organismal metagenomes</taxon>
    </lineage>
</organism>
<dbReference type="SUPFAM" id="SSF116734">
    <property type="entry name" value="DNA methylase specificity domain"/>
    <property type="match status" value="1"/>
</dbReference>
<protein>
    <recommendedName>
        <fullName evidence="5">Type I restriction modification DNA specificity domain-containing protein</fullName>
    </recommendedName>
</protein>
<sequence length="278" mass="33189">MSDEQIISYCKKNNIKYLNKQNKPYTRKTLIKYINENVKAEVKEKKPKKTEVKEKKPKKAEVEEKKPKKADIDYFLNLKEDYNKVLNQEKYIIIKNIMNIYTSLKRYKYTSKSISELCDIKYGDKISKTDGEIKKKDNLQYPVYDSGNEPIFYTNKYNRTINSCKISINNVTYDNCVTLLFDSYFLTNDAFTIKSSNDILLDEYLFVYLYTHKDEIMECVKNNVLNVDKFLSIKIKIPANLEIQDKCYKEFYKIWHTYEKIKQLNNEIVQRLEDIKKG</sequence>
<dbReference type="Gene3D" id="3.90.220.20">
    <property type="entry name" value="DNA methylase specificity domains"/>
    <property type="match status" value="1"/>
</dbReference>
<dbReference type="GO" id="GO:0003677">
    <property type="term" value="F:DNA binding"/>
    <property type="evidence" value="ECO:0007669"/>
    <property type="project" value="UniProtKB-KW"/>
</dbReference>
<feature type="region of interest" description="Disordered" evidence="3">
    <location>
        <begin position="44"/>
        <end position="63"/>
    </location>
</feature>
<dbReference type="InterPro" id="IPR044946">
    <property type="entry name" value="Restrct_endonuc_typeI_TRD_sf"/>
</dbReference>
<evidence type="ECO:0000313" key="4">
    <source>
        <dbReference type="EMBL" id="QHU29410.1"/>
    </source>
</evidence>